<dbReference type="AlphaFoldDB" id="A0A136A398"/>
<protein>
    <submittedName>
        <fullName evidence="3">Acyltransferase</fullName>
    </submittedName>
</protein>
<accession>A0A136A398</accession>
<dbReference type="EMBL" id="LSNE01000003">
    <property type="protein sequence ID" value="KXI29729.1"/>
    <property type="molecule type" value="Genomic_DNA"/>
</dbReference>
<dbReference type="FunFam" id="3.60.110.10:FF:000010">
    <property type="entry name" value="Carbon-nitrogen hydrolase"/>
    <property type="match status" value="1"/>
</dbReference>
<dbReference type="InterPro" id="IPR003010">
    <property type="entry name" value="C-N_Hydrolase"/>
</dbReference>
<evidence type="ECO:0000313" key="4">
    <source>
        <dbReference type="Proteomes" id="UP000070299"/>
    </source>
</evidence>
<dbReference type="InterPro" id="IPR050345">
    <property type="entry name" value="Aliph_Amidase/BUP"/>
</dbReference>
<evidence type="ECO:0000313" key="3">
    <source>
        <dbReference type="EMBL" id="KXI29729.1"/>
    </source>
</evidence>
<evidence type="ECO:0000256" key="1">
    <source>
        <dbReference type="ARBA" id="ARBA00022801"/>
    </source>
</evidence>
<keyword evidence="4" id="KW-1185">Reference proteome</keyword>
<dbReference type="PROSITE" id="PS50263">
    <property type="entry name" value="CN_HYDROLASE"/>
    <property type="match status" value="1"/>
</dbReference>
<dbReference type="SUPFAM" id="SSF56317">
    <property type="entry name" value="Carbon-nitrogen hydrolase"/>
    <property type="match status" value="1"/>
</dbReference>
<sequence length="302" mass="34165">MKQATAAKTSLRVGLVQQAVANNDKHLSWQRSAEQVTALAKQGCELVMLQELHSTLYFCQQENTDFFDLAEPIPGPATDYFAQLAAKLNIVLITSLFEKRGSGLYHNTAVVFDRQLGMVGKYRKMHIPDDPAFYEKFYFTPGDLGFEPIQTSVGKLGVLVCWDQWYPEAARLMAMKGADMLFYPTAIGWDPLDTKEEQKRQHGAWQTIQRAHAVANSVPVIVANRTGFEASPVEGDAGIQFWGQSFIAGPQGEILAQASVDKEENLIVDVDLARTEKIKRIWPYFRDRRIDAYEDLTKRWRD</sequence>
<dbReference type="STRING" id="1799789.AX660_06720"/>
<dbReference type="Proteomes" id="UP000070299">
    <property type="component" value="Unassembled WGS sequence"/>
</dbReference>
<dbReference type="InterPro" id="IPR036526">
    <property type="entry name" value="C-N_Hydrolase_sf"/>
</dbReference>
<dbReference type="PANTHER" id="PTHR43674:SF2">
    <property type="entry name" value="BETA-UREIDOPROPIONASE"/>
    <property type="match status" value="1"/>
</dbReference>
<dbReference type="GO" id="GO:0033388">
    <property type="term" value="P:putrescine biosynthetic process from arginine"/>
    <property type="evidence" value="ECO:0007669"/>
    <property type="project" value="TreeGrafter"/>
</dbReference>
<dbReference type="PANTHER" id="PTHR43674">
    <property type="entry name" value="NITRILASE C965.09-RELATED"/>
    <property type="match status" value="1"/>
</dbReference>
<dbReference type="GO" id="GO:0016746">
    <property type="term" value="F:acyltransferase activity"/>
    <property type="evidence" value="ECO:0007669"/>
    <property type="project" value="UniProtKB-KW"/>
</dbReference>
<dbReference type="Pfam" id="PF00795">
    <property type="entry name" value="CN_hydrolase"/>
    <property type="match status" value="1"/>
</dbReference>
<proteinExistence type="predicted"/>
<keyword evidence="1" id="KW-0378">Hydrolase</keyword>
<reference evidence="4" key="1">
    <citation type="submission" date="2016-02" db="EMBL/GenBank/DDBJ databases">
        <authorList>
            <person name="Schultz-Johansen M."/>
            <person name="Glaring M.A."/>
            <person name="Bech P.K."/>
            <person name="Stougaard P."/>
        </authorList>
    </citation>
    <scope>NUCLEOTIDE SEQUENCE [LARGE SCALE GENOMIC DNA]</scope>
    <source>
        <strain evidence="4">S66</strain>
    </source>
</reference>
<keyword evidence="3" id="KW-0808">Transferase</keyword>
<evidence type="ECO:0000259" key="2">
    <source>
        <dbReference type="PROSITE" id="PS50263"/>
    </source>
</evidence>
<gene>
    <name evidence="3" type="ORF">AX660_06720</name>
</gene>
<feature type="domain" description="CN hydrolase" evidence="2">
    <location>
        <begin position="11"/>
        <end position="272"/>
    </location>
</feature>
<dbReference type="RefSeq" id="WP_068372757.1">
    <property type="nucleotide sequence ID" value="NZ_LSNE01000003.1"/>
</dbReference>
<keyword evidence="3" id="KW-0012">Acyltransferase</keyword>
<dbReference type="CDD" id="cd07573">
    <property type="entry name" value="CPA"/>
    <property type="match status" value="1"/>
</dbReference>
<dbReference type="Gene3D" id="3.60.110.10">
    <property type="entry name" value="Carbon-nitrogen hydrolase"/>
    <property type="match status" value="1"/>
</dbReference>
<dbReference type="GO" id="GO:0050126">
    <property type="term" value="F:N-carbamoylputrescine amidase activity"/>
    <property type="evidence" value="ECO:0007669"/>
    <property type="project" value="TreeGrafter"/>
</dbReference>
<name>A0A136A398_9ALTE</name>
<comment type="caution">
    <text evidence="3">The sequence shown here is derived from an EMBL/GenBank/DDBJ whole genome shotgun (WGS) entry which is preliminary data.</text>
</comment>
<dbReference type="OrthoDB" id="9803803at2"/>
<organism evidence="3 4">
    <name type="scientific">Paraglaciecola hydrolytica</name>
    <dbReference type="NCBI Taxonomy" id="1799789"/>
    <lineage>
        <taxon>Bacteria</taxon>
        <taxon>Pseudomonadati</taxon>
        <taxon>Pseudomonadota</taxon>
        <taxon>Gammaproteobacteria</taxon>
        <taxon>Alteromonadales</taxon>
        <taxon>Alteromonadaceae</taxon>
        <taxon>Paraglaciecola</taxon>
    </lineage>
</organism>